<dbReference type="Proteomes" id="UP001215078">
    <property type="component" value="Unassembled WGS sequence"/>
</dbReference>
<dbReference type="GO" id="GO:0016758">
    <property type="term" value="F:hexosyltransferase activity"/>
    <property type="evidence" value="ECO:0007669"/>
    <property type="project" value="UniProtKB-ARBA"/>
</dbReference>
<evidence type="ECO:0000256" key="2">
    <source>
        <dbReference type="ARBA" id="ARBA00022679"/>
    </source>
</evidence>
<keyword evidence="2" id="KW-0808">Transferase</keyword>
<evidence type="ECO:0000313" key="4">
    <source>
        <dbReference type="EMBL" id="MDC7960525.1"/>
    </source>
</evidence>
<gene>
    <name evidence="4" type="ORF">PQ628_20210</name>
</gene>
<dbReference type="EMBL" id="JAQQPO010000027">
    <property type="protein sequence ID" value="MDC7960525.1"/>
    <property type="molecule type" value="Genomic_DNA"/>
</dbReference>
<dbReference type="Gene3D" id="3.90.550.10">
    <property type="entry name" value="Spore Coat Polysaccharide Biosynthesis Protein SpsA, Chain A"/>
    <property type="match status" value="1"/>
</dbReference>
<feature type="domain" description="Glycosyltransferase 2-like" evidence="3">
    <location>
        <begin position="12"/>
        <end position="143"/>
    </location>
</feature>
<dbReference type="InterPro" id="IPR029044">
    <property type="entry name" value="Nucleotide-diphossugar_trans"/>
</dbReference>
<dbReference type="Pfam" id="PF00535">
    <property type="entry name" value="Glycos_transf_2"/>
    <property type="match status" value="1"/>
</dbReference>
<organism evidence="4 5">
    <name type="scientific">Bacteroides ovatus</name>
    <dbReference type="NCBI Taxonomy" id="28116"/>
    <lineage>
        <taxon>Bacteria</taxon>
        <taxon>Pseudomonadati</taxon>
        <taxon>Bacteroidota</taxon>
        <taxon>Bacteroidia</taxon>
        <taxon>Bacteroidales</taxon>
        <taxon>Bacteroidaceae</taxon>
        <taxon>Bacteroides</taxon>
    </lineage>
</organism>
<evidence type="ECO:0000313" key="5">
    <source>
        <dbReference type="Proteomes" id="UP001215078"/>
    </source>
</evidence>
<dbReference type="PANTHER" id="PTHR22916:SF51">
    <property type="entry name" value="GLYCOSYLTRANSFERASE EPSH-RELATED"/>
    <property type="match status" value="1"/>
</dbReference>
<comment type="caution">
    <text evidence="4">The sequence shown here is derived from an EMBL/GenBank/DDBJ whole genome shotgun (WGS) entry which is preliminary data.</text>
</comment>
<keyword evidence="1" id="KW-0328">Glycosyltransferase</keyword>
<dbReference type="RefSeq" id="WP_272841965.1">
    <property type="nucleotide sequence ID" value="NZ_JAQQPO010000027.1"/>
</dbReference>
<evidence type="ECO:0000259" key="3">
    <source>
        <dbReference type="Pfam" id="PF00535"/>
    </source>
</evidence>
<proteinExistence type="predicted"/>
<protein>
    <submittedName>
        <fullName evidence="4">Glycosyltransferase family 2 protein</fullName>
    </submittedName>
</protein>
<dbReference type="InterPro" id="IPR001173">
    <property type="entry name" value="Glyco_trans_2-like"/>
</dbReference>
<sequence length="318" mass="36916">MDKRFNKNPKVSILVPIYGTEKYIEKCARTLFEQTYDNIEYIFVNDCTKDASVEILKKTIEDYPQRQSQISIISHETNRGLAGSRLTGLQNSTGDYIWCVDSDDYVDKNAIIEILFYMHQGYDFISFNFYSDNGDEVIKFNSKPLTIDNLLTNVIPPSIWKCVVSKELYIKYCINPVIGINSSEDYLLTARLILVAKKSILLDNNYLYYYNVANLNSYMNNVNVRSYENSADSAIIVYDFYKQHNEISRYRIGLSFRLAMCYARLKNIDAVNSRCKKLATVIKQMDRVCFFLANCPLNISKKIFLLQTYRLLASKFTI</sequence>
<reference evidence="4" key="1">
    <citation type="submission" date="2022-10" db="EMBL/GenBank/DDBJ databases">
        <title>Human gut microbiome strain richness.</title>
        <authorList>
            <person name="Chen-Liaw A."/>
        </authorList>
    </citation>
    <scope>NUCLEOTIDE SEQUENCE</scope>
    <source>
        <strain evidence="4">RTP21484st1_H8_RTP21484_190118</strain>
    </source>
</reference>
<dbReference type="AlphaFoldDB" id="A0AAW6IL58"/>
<dbReference type="CDD" id="cd00761">
    <property type="entry name" value="Glyco_tranf_GTA_type"/>
    <property type="match status" value="1"/>
</dbReference>
<evidence type="ECO:0000256" key="1">
    <source>
        <dbReference type="ARBA" id="ARBA00022676"/>
    </source>
</evidence>
<dbReference type="PANTHER" id="PTHR22916">
    <property type="entry name" value="GLYCOSYLTRANSFERASE"/>
    <property type="match status" value="1"/>
</dbReference>
<dbReference type="SUPFAM" id="SSF53448">
    <property type="entry name" value="Nucleotide-diphospho-sugar transferases"/>
    <property type="match status" value="1"/>
</dbReference>
<accession>A0AAW6IL58</accession>
<name>A0AAW6IL58_BACOV</name>